<dbReference type="SUPFAM" id="SSF52540">
    <property type="entry name" value="P-loop containing nucleoside triphosphate hydrolases"/>
    <property type="match status" value="1"/>
</dbReference>
<dbReference type="InterPro" id="IPR031167">
    <property type="entry name" value="G_OBG"/>
</dbReference>
<accession>K1U8C6</accession>
<feature type="domain" description="OBG-type G" evidence="2">
    <location>
        <begin position="1"/>
        <end position="52"/>
    </location>
</feature>
<sequence length="52" mass="5466">MKLGIVGLPNVGKSTLFNAITNAGAEVANYAFCTIEPNVGVVAVPDYRLDEL</sequence>
<dbReference type="Pfam" id="PF01926">
    <property type="entry name" value="MMR_HSR1"/>
    <property type="match status" value="1"/>
</dbReference>
<dbReference type="PROSITE" id="PS51710">
    <property type="entry name" value="G_OBG"/>
    <property type="match status" value="1"/>
</dbReference>
<reference evidence="3" key="1">
    <citation type="journal article" date="2013" name="Environ. Microbiol.">
        <title>Microbiota from the distal guts of lean and obese adolescents exhibit partial functional redundancy besides clear differences in community structure.</title>
        <authorList>
            <person name="Ferrer M."/>
            <person name="Ruiz A."/>
            <person name="Lanza F."/>
            <person name="Haange S.B."/>
            <person name="Oberbach A."/>
            <person name="Till H."/>
            <person name="Bargiela R."/>
            <person name="Campoy C."/>
            <person name="Segura M.T."/>
            <person name="Richter M."/>
            <person name="von Bergen M."/>
            <person name="Seifert J."/>
            <person name="Suarez A."/>
        </authorList>
    </citation>
    <scope>NUCLEOTIDE SEQUENCE</scope>
</reference>
<name>K1U8C6_9ZZZZ</name>
<gene>
    <name evidence="3" type="ORF">LEA_05683</name>
</gene>
<dbReference type="InterPro" id="IPR027417">
    <property type="entry name" value="P-loop_NTPase"/>
</dbReference>
<dbReference type="Gene3D" id="3.40.50.300">
    <property type="entry name" value="P-loop containing nucleotide triphosphate hydrolases"/>
    <property type="match status" value="1"/>
</dbReference>
<dbReference type="PRINTS" id="PR00326">
    <property type="entry name" value="GTP1OBG"/>
</dbReference>
<evidence type="ECO:0000313" key="3">
    <source>
        <dbReference type="EMBL" id="EKC74520.1"/>
    </source>
</evidence>
<dbReference type="EMBL" id="AJWY01003706">
    <property type="protein sequence ID" value="EKC74520.1"/>
    <property type="molecule type" value="Genomic_DNA"/>
</dbReference>
<dbReference type="GO" id="GO:0005737">
    <property type="term" value="C:cytoplasm"/>
    <property type="evidence" value="ECO:0007669"/>
    <property type="project" value="TreeGrafter"/>
</dbReference>
<dbReference type="PANTHER" id="PTHR23305">
    <property type="entry name" value="OBG GTPASE FAMILY"/>
    <property type="match status" value="1"/>
</dbReference>
<proteinExistence type="predicted"/>
<dbReference type="AlphaFoldDB" id="K1U8C6"/>
<keyword evidence="1" id="KW-0547">Nucleotide-binding</keyword>
<comment type="caution">
    <text evidence="3">The sequence shown here is derived from an EMBL/GenBank/DDBJ whole genome shotgun (WGS) entry which is preliminary data.</text>
</comment>
<dbReference type="GO" id="GO:0016887">
    <property type="term" value="F:ATP hydrolysis activity"/>
    <property type="evidence" value="ECO:0007669"/>
    <property type="project" value="TreeGrafter"/>
</dbReference>
<feature type="non-terminal residue" evidence="3">
    <location>
        <position position="52"/>
    </location>
</feature>
<evidence type="ECO:0000259" key="2">
    <source>
        <dbReference type="PROSITE" id="PS51710"/>
    </source>
</evidence>
<protein>
    <submittedName>
        <fullName evidence="3">Protein containing GTP-binding protein, HSR1-related domain protein</fullName>
    </submittedName>
</protein>
<dbReference type="InterPro" id="IPR006073">
    <property type="entry name" value="GTP-bd"/>
</dbReference>
<organism evidence="3">
    <name type="scientific">human gut metagenome</name>
    <dbReference type="NCBI Taxonomy" id="408170"/>
    <lineage>
        <taxon>unclassified sequences</taxon>
        <taxon>metagenomes</taxon>
        <taxon>organismal metagenomes</taxon>
    </lineage>
</organism>
<dbReference type="GO" id="GO:0005525">
    <property type="term" value="F:GTP binding"/>
    <property type="evidence" value="ECO:0007669"/>
    <property type="project" value="InterPro"/>
</dbReference>
<dbReference type="PANTHER" id="PTHR23305:SF18">
    <property type="entry name" value="OBG-TYPE G DOMAIN-CONTAINING PROTEIN"/>
    <property type="match status" value="1"/>
</dbReference>
<evidence type="ECO:0000256" key="1">
    <source>
        <dbReference type="ARBA" id="ARBA00022741"/>
    </source>
</evidence>